<accession>A0A6L6Q4A7</accession>
<proteinExistence type="inferred from homology"/>
<feature type="chain" id="PRO_5026916269" description="YCII-related domain-containing protein" evidence="2">
    <location>
        <begin position="24"/>
        <end position="152"/>
    </location>
</feature>
<comment type="caution">
    <text evidence="4">The sequence shown here is derived from an EMBL/GenBank/DDBJ whole genome shotgun (WGS) entry which is preliminary data.</text>
</comment>
<keyword evidence="2" id="KW-0732">Signal</keyword>
<evidence type="ECO:0000313" key="4">
    <source>
        <dbReference type="EMBL" id="MTW04435.1"/>
    </source>
</evidence>
<feature type="domain" description="YCII-related" evidence="3">
    <location>
        <begin position="51"/>
        <end position="125"/>
    </location>
</feature>
<comment type="similarity">
    <text evidence="1">Belongs to the YciI family.</text>
</comment>
<dbReference type="Gene3D" id="3.30.70.1060">
    <property type="entry name" value="Dimeric alpha+beta barrel"/>
    <property type="match status" value="1"/>
</dbReference>
<reference evidence="4 5" key="1">
    <citation type="submission" date="2019-11" db="EMBL/GenBank/DDBJ databases">
        <title>Type strains purchased from KCTC, JCM and DSMZ.</title>
        <authorList>
            <person name="Lu H."/>
        </authorList>
    </citation>
    <scope>NUCLEOTIDE SEQUENCE [LARGE SCALE GENOMIC DNA]</scope>
    <source>
        <strain evidence="4 5">KCTC 42409</strain>
    </source>
</reference>
<dbReference type="InterPro" id="IPR011008">
    <property type="entry name" value="Dimeric_a/b-barrel"/>
</dbReference>
<dbReference type="Proteomes" id="UP000484015">
    <property type="component" value="Unassembled WGS sequence"/>
</dbReference>
<evidence type="ECO:0000313" key="5">
    <source>
        <dbReference type="Proteomes" id="UP000484015"/>
    </source>
</evidence>
<dbReference type="RefSeq" id="WP_155440784.1">
    <property type="nucleotide sequence ID" value="NZ_WNLA01000015.1"/>
</dbReference>
<dbReference type="OrthoDB" id="8481699at2"/>
<dbReference type="EMBL" id="WNLA01000015">
    <property type="protein sequence ID" value="MTW04435.1"/>
    <property type="molecule type" value="Genomic_DNA"/>
</dbReference>
<evidence type="ECO:0000256" key="2">
    <source>
        <dbReference type="SAM" id="SignalP"/>
    </source>
</evidence>
<dbReference type="SUPFAM" id="SSF54909">
    <property type="entry name" value="Dimeric alpha+beta barrel"/>
    <property type="match status" value="1"/>
</dbReference>
<name>A0A6L6Q4A7_9BURK</name>
<dbReference type="AlphaFoldDB" id="A0A6L6Q4A7"/>
<evidence type="ECO:0000256" key="1">
    <source>
        <dbReference type="ARBA" id="ARBA00007689"/>
    </source>
</evidence>
<dbReference type="InterPro" id="IPR005545">
    <property type="entry name" value="YCII"/>
</dbReference>
<organism evidence="4 5">
    <name type="scientific">Pseudoduganella ginsengisoli</name>
    <dbReference type="NCBI Taxonomy" id="1462440"/>
    <lineage>
        <taxon>Bacteria</taxon>
        <taxon>Pseudomonadati</taxon>
        <taxon>Pseudomonadota</taxon>
        <taxon>Betaproteobacteria</taxon>
        <taxon>Burkholderiales</taxon>
        <taxon>Oxalobacteraceae</taxon>
        <taxon>Telluria group</taxon>
        <taxon>Pseudoduganella</taxon>
    </lineage>
</organism>
<evidence type="ECO:0000259" key="3">
    <source>
        <dbReference type="Pfam" id="PF03795"/>
    </source>
</evidence>
<keyword evidence="5" id="KW-1185">Reference proteome</keyword>
<gene>
    <name evidence="4" type="ORF">GM668_20375</name>
</gene>
<protein>
    <recommendedName>
        <fullName evidence="3">YCII-related domain-containing protein</fullName>
    </recommendedName>
</protein>
<sequence length="152" mass="16567">MLRHTFVTASFLLAASAAPLSQAADAQVFDEALAKSLGADQRGMRSYVYVLLKTGPKQMPAGPERDAMFKGHFENIGRLAKEKKLVVAGPYDGVDGWRGMFIFAVPDIEEAKKLVATDPVIINGEMVAEYHKLYGTAALMMINEIHGKLSKP</sequence>
<feature type="signal peptide" evidence="2">
    <location>
        <begin position="1"/>
        <end position="23"/>
    </location>
</feature>
<dbReference type="Pfam" id="PF03795">
    <property type="entry name" value="YCII"/>
    <property type="match status" value="1"/>
</dbReference>